<proteinExistence type="predicted"/>
<evidence type="ECO:0000313" key="3">
    <source>
        <dbReference type="Proteomes" id="UP001215598"/>
    </source>
</evidence>
<feature type="region of interest" description="Disordered" evidence="1">
    <location>
        <begin position="1"/>
        <end position="53"/>
    </location>
</feature>
<sequence>MISGRWKSSARFEQDDGKERDCRGWQRATTTAPRRTPSRDTTASGPFHDQQQRIPPLRAYLPSCVAPAHSPRGAHRATTSPLASVVREERHLDLPVTFRLCPDTSPMTPSATSARRTESPARELDVSLWRRVRMCLPSIITPSIAHHAHFSSPAISPFALPFIYSRVLAPHDGQKQSTQAPVVWTRTVYNEYAWGSCGHRRARRCRG</sequence>
<comment type="caution">
    <text evidence="2">The sequence shown here is derived from an EMBL/GenBank/DDBJ whole genome shotgun (WGS) entry which is preliminary data.</text>
</comment>
<evidence type="ECO:0000256" key="1">
    <source>
        <dbReference type="SAM" id="MobiDB-lite"/>
    </source>
</evidence>
<feature type="compositionally biased region" description="Low complexity" evidence="1">
    <location>
        <begin position="27"/>
        <end position="44"/>
    </location>
</feature>
<evidence type="ECO:0000313" key="2">
    <source>
        <dbReference type="EMBL" id="KAJ7763031.1"/>
    </source>
</evidence>
<dbReference type="EMBL" id="JARKIB010000031">
    <property type="protein sequence ID" value="KAJ7763031.1"/>
    <property type="molecule type" value="Genomic_DNA"/>
</dbReference>
<name>A0AAD7JE92_9AGAR</name>
<feature type="compositionally biased region" description="Basic and acidic residues" evidence="1">
    <location>
        <begin position="10"/>
        <end position="24"/>
    </location>
</feature>
<reference evidence="2" key="1">
    <citation type="submission" date="2023-03" db="EMBL/GenBank/DDBJ databases">
        <title>Massive genome expansion in bonnet fungi (Mycena s.s.) driven by repeated elements and novel gene families across ecological guilds.</title>
        <authorList>
            <consortium name="Lawrence Berkeley National Laboratory"/>
            <person name="Harder C.B."/>
            <person name="Miyauchi S."/>
            <person name="Viragh M."/>
            <person name="Kuo A."/>
            <person name="Thoen E."/>
            <person name="Andreopoulos B."/>
            <person name="Lu D."/>
            <person name="Skrede I."/>
            <person name="Drula E."/>
            <person name="Henrissat B."/>
            <person name="Morin E."/>
            <person name="Kohler A."/>
            <person name="Barry K."/>
            <person name="LaButti K."/>
            <person name="Morin E."/>
            <person name="Salamov A."/>
            <person name="Lipzen A."/>
            <person name="Mereny Z."/>
            <person name="Hegedus B."/>
            <person name="Baldrian P."/>
            <person name="Stursova M."/>
            <person name="Weitz H."/>
            <person name="Taylor A."/>
            <person name="Grigoriev I.V."/>
            <person name="Nagy L.G."/>
            <person name="Martin F."/>
            <person name="Kauserud H."/>
        </authorList>
    </citation>
    <scope>NUCLEOTIDE SEQUENCE</scope>
    <source>
        <strain evidence="2">CBHHK182m</strain>
    </source>
</reference>
<dbReference type="AlphaFoldDB" id="A0AAD7JE92"/>
<gene>
    <name evidence="2" type="ORF">B0H16DRAFT_505200</name>
</gene>
<keyword evidence="3" id="KW-1185">Reference proteome</keyword>
<organism evidence="2 3">
    <name type="scientific">Mycena metata</name>
    <dbReference type="NCBI Taxonomy" id="1033252"/>
    <lineage>
        <taxon>Eukaryota</taxon>
        <taxon>Fungi</taxon>
        <taxon>Dikarya</taxon>
        <taxon>Basidiomycota</taxon>
        <taxon>Agaricomycotina</taxon>
        <taxon>Agaricomycetes</taxon>
        <taxon>Agaricomycetidae</taxon>
        <taxon>Agaricales</taxon>
        <taxon>Marasmiineae</taxon>
        <taxon>Mycenaceae</taxon>
        <taxon>Mycena</taxon>
    </lineage>
</organism>
<protein>
    <submittedName>
        <fullName evidence="2">Uncharacterized protein</fullName>
    </submittedName>
</protein>
<dbReference type="Proteomes" id="UP001215598">
    <property type="component" value="Unassembled WGS sequence"/>
</dbReference>
<accession>A0AAD7JE92</accession>